<dbReference type="InterPro" id="IPR038565">
    <property type="entry name" value="CLIP_sf"/>
</dbReference>
<dbReference type="STRING" id="7168.A0A182NNM2"/>
<keyword evidence="3" id="KW-0399">Innate immunity</keyword>
<protein>
    <recommendedName>
        <fullName evidence="15">CLIP domain-containing serine protease</fullName>
        <ecNumber evidence="15">3.4.21.-</ecNumber>
    </recommendedName>
</protein>
<evidence type="ECO:0000256" key="12">
    <source>
        <dbReference type="ARBA" id="ARBA00023157"/>
    </source>
</evidence>
<dbReference type="VEuPathDB" id="VectorBase:ADIR009257"/>
<dbReference type="Proteomes" id="UP000075884">
    <property type="component" value="Unassembled WGS sequence"/>
</dbReference>
<keyword evidence="8 15" id="KW-0720">Serine protease</keyword>
<keyword evidence="10" id="KW-0391">Immunity</keyword>
<sequence length="375" mass="41071">DPECTTPKRVEGFCVPIERCRNIYSIISSGDPPSQGVQKYINRAACTLPGVARSICCRPMEVDPAPATTTPKMIESRSGYNTPRSGLSIKMGIEPRSSSTLNWSLLPTDCGSKSNDRIAHGNLTDVFEYPWMVLLRYESNGMLYDKCGGSLINNRYVLTAAHCVKTASDFPLSKVRLGEHDTSKAVDCIVYSNGERECADEPIDVDIESAIIHTGYVRPYYQNDIALIRMAQEIPFNSIAPICLPVNENIRNQELPRYIITGWGATENGANSDVLLQANVNHIPMSECQQKMKEYSLLVSLSKELQICAGGENLVDSCKGDSGGPLGFSVDVSGPKFVQFGIVSRGGKGCGEYNVPGIYTRVGSYMNWIVANMQP</sequence>
<evidence type="ECO:0000256" key="6">
    <source>
        <dbReference type="ARBA" id="ARBA00022729"/>
    </source>
</evidence>
<dbReference type="GO" id="GO:0046872">
    <property type="term" value="F:metal ion binding"/>
    <property type="evidence" value="ECO:0007669"/>
    <property type="project" value="UniProtKB-KW"/>
</dbReference>
<feature type="domain" description="Clip" evidence="17">
    <location>
        <begin position="3"/>
        <end position="57"/>
    </location>
</feature>
<evidence type="ECO:0000313" key="19">
    <source>
        <dbReference type="Proteomes" id="UP000075884"/>
    </source>
</evidence>
<comment type="subcellular location">
    <subcellularLocation>
        <location evidence="1 15">Secreted</location>
    </subcellularLocation>
</comment>
<dbReference type="FunFam" id="2.40.10.10:FF:000028">
    <property type="entry name" value="Serine protease easter"/>
    <property type="match status" value="1"/>
</dbReference>
<dbReference type="InterPro" id="IPR051487">
    <property type="entry name" value="Ser/Thr_Proteases_Immune/Dev"/>
</dbReference>
<dbReference type="SMART" id="SM00020">
    <property type="entry name" value="Tryp_SPc"/>
    <property type="match status" value="1"/>
</dbReference>
<keyword evidence="9" id="KW-0106">Calcium</keyword>
<dbReference type="PANTHER" id="PTHR24256">
    <property type="entry name" value="TRYPTASE-RELATED"/>
    <property type="match status" value="1"/>
</dbReference>
<evidence type="ECO:0000256" key="15">
    <source>
        <dbReference type="RuleBase" id="RU366078"/>
    </source>
</evidence>
<keyword evidence="4 15" id="KW-0645">Protease</keyword>
<accession>A0A182NNM2</accession>
<evidence type="ECO:0000256" key="3">
    <source>
        <dbReference type="ARBA" id="ARBA00022588"/>
    </source>
</evidence>
<dbReference type="GO" id="GO:0006508">
    <property type="term" value="P:proteolysis"/>
    <property type="evidence" value="ECO:0007669"/>
    <property type="project" value="UniProtKB-KW"/>
</dbReference>
<evidence type="ECO:0000256" key="4">
    <source>
        <dbReference type="ARBA" id="ARBA00022670"/>
    </source>
</evidence>
<dbReference type="InterPro" id="IPR001254">
    <property type="entry name" value="Trypsin_dom"/>
</dbReference>
<dbReference type="Gene3D" id="2.40.10.10">
    <property type="entry name" value="Trypsin-like serine proteases"/>
    <property type="match status" value="2"/>
</dbReference>
<name>A0A182NNM2_9DIPT</name>
<keyword evidence="7 15" id="KW-0378">Hydrolase</keyword>
<dbReference type="InterPro" id="IPR022700">
    <property type="entry name" value="CLIP"/>
</dbReference>
<keyword evidence="2 15" id="KW-0964">Secreted</keyword>
<dbReference type="Gene3D" id="3.30.1640.30">
    <property type="match status" value="1"/>
</dbReference>
<reference evidence="19" key="1">
    <citation type="submission" date="2013-03" db="EMBL/GenBank/DDBJ databases">
        <title>The Genome Sequence of Anopheles dirus WRAIR2.</title>
        <authorList>
            <consortium name="The Broad Institute Genomics Platform"/>
            <person name="Neafsey D.E."/>
            <person name="Walton C."/>
            <person name="Walker B."/>
            <person name="Young S.K."/>
            <person name="Zeng Q."/>
            <person name="Gargeya S."/>
            <person name="Fitzgerald M."/>
            <person name="Haas B."/>
            <person name="Abouelleil A."/>
            <person name="Allen A.W."/>
            <person name="Alvarado L."/>
            <person name="Arachchi H.M."/>
            <person name="Berlin A.M."/>
            <person name="Chapman S.B."/>
            <person name="Gainer-Dewar J."/>
            <person name="Goldberg J."/>
            <person name="Griggs A."/>
            <person name="Gujja S."/>
            <person name="Hansen M."/>
            <person name="Howarth C."/>
            <person name="Imamovic A."/>
            <person name="Ireland A."/>
            <person name="Larimer J."/>
            <person name="McCowan C."/>
            <person name="Murphy C."/>
            <person name="Pearson M."/>
            <person name="Poon T.W."/>
            <person name="Priest M."/>
            <person name="Roberts A."/>
            <person name="Saif S."/>
            <person name="Shea T."/>
            <person name="Sisk P."/>
            <person name="Sykes S."/>
            <person name="Wortman J."/>
            <person name="Nusbaum C."/>
            <person name="Birren B."/>
        </authorList>
    </citation>
    <scope>NUCLEOTIDE SEQUENCE [LARGE SCALE GENOMIC DNA]</scope>
    <source>
        <strain evidence="19">WRAIR2</strain>
    </source>
</reference>
<comment type="domain">
    <text evidence="15">The clip domain consists of 35-55 residues which are 'knitted' together usually by 3 conserved disulfide bonds forming a clip-like compact structure.</text>
</comment>
<keyword evidence="5" id="KW-0479">Metal-binding</keyword>
<dbReference type="CDD" id="cd00190">
    <property type="entry name" value="Tryp_SPc"/>
    <property type="match status" value="1"/>
</dbReference>
<evidence type="ECO:0000256" key="13">
    <source>
        <dbReference type="ARBA" id="ARBA00023180"/>
    </source>
</evidence>
<dbReference type="InterPro" id="IPR009003">
    <property type="entry name" value="Peptidase_S1_PA"/>
</dbReference>
<dbReference type="EC" id="3.4.21.-" evidence="15"/>
<organism evidence="18 19">
    <name type="scientific">Anopheles dirus</name>
    <dbReference type="NCBI Taxonomy" id="7168"/>
    <lineage>
        <taxon>Eukaryota</taxon>
        <taxon>Metazoa</taxon>
        <taxon>Ecdysozoa</taxon>
        <taxon>Arthropoda</taxon>
        <taxon>Hexapoda</taxon>
        <taxon>Insecta</taxon>
        <taxon>Pterygota</taxon>
        <taxon>Neoptera</taxon>
        <taxon>Endopterygota</taxon>
        <taxon>Diptera</taxon>
        <taxon>Nematocera</taxon>
        <taxon>Culicoidea</taxon>
        <taxon>Culicidae</taxon>
        <taxon>Anophelinae</taxon>
        <taxon>Anopheles</taxon>
    </lineage>
</organism>
<evidence type="ECO:0000256" key="1">
    <source>
        <dbReference type="ARBA" id="ARBA00004613"/>
    </source>
</evidence>
<comment type="similarity">
    <text evidence="14 15">Belongs to the peptidase S1 family. CLIP subfamily.</text>
</comment>
<evidence type="ECO:0000256" key="2">
    <source>
        <dbReference type="ARBA" id="ARBA00022525"/>
    </source>
</evidence>
<keyword evidence="11" id="KW-0865">Zymogen</keyword>
<proteinExistence type="inferred from homology"/>
<dbReference type="SUPFAM" id="SSF50494">
    <property type="entry name" value="Trypsin-like serine proteases"/>
    <property type="match status" value="1"/>
</dbReference>
<evidence type="ECO:0000256" key="11">
    <source>
        <dbReference type="ARBA" id="ARBA00023145"/>
    </source>
</evidence>
<evidence type="ECO:0000259" key="16">
    <source>
        <dbReference type="PROSITE" id="PS50240"/>
    </source>
</evidence>
<evidence type="ECO:0000259" key="17">
    <source>
        <dbReference type="PROSITE" id="PS51888"/>
    </source>
</evidence>
<dbReference type="GO" id="GO:0045087">
    <property type="term" value="P:innate immune response"/>
    <property type="evidence" value="ECO:0007669"/>
    <property type="project" value="UniProtKB-KW"/>
</dbReference>
<keyword evidence="6" id="KW-0732">Signal</keyword>
<dbReference type="PROSITE" id="PS51888">
    <property type="entry name" value="CLIP"/>
    <property type="match status" value="1"/>
</dbReference>
<evidence type="ECO:0000256" key="7">
    <source>
        <dbReference type="ARBA" id="ARBA00022801"/>
    </source>
</evidence>
<dbReference type="InterPro" id="IPR001314">
    <property type="entry name" value="Peptidase_S1A"/>
</dbReference>
<keyword evidence="13" id="KW-0325">Glycoprotein</keyword>
<keyword evidence="19" id="KW-1185">Reference proteome</keyword>
<evidence type="ECO:0000256" key="8">
    <source>
        <dbReference type="ARBA" id="ARBA00022825"/>
    </source>
</evidence>
<reference evidence="18" key="2">
    <citation type="submission" date="2020-05" db="UniProtKB">
        <authorList>
            <consortium name="EnsemblMetazoa"/>
        </authorList>
    </citation>
    <scope>IDENTIFICATION</scope>
    <source>
        <strain evidence="18">WRAIR2</strain>
    </source>
</reference>
<dbReference type="InterPro" id="IPR018114">
    <property type="entry name" value="TRYPSIN_HIS"/>
</dbReference>
<dbReference type="GO" id="GO:0005576">
    <property type="term" value="C:extracellular region"/>
    <property type="evidence" value="ECO:0007669"/>
    <property type="project" value="UniProtKB-SubCell"/>
</dbReference>
<dbReference type="EnsemblMetazoa" id="ADIR009257-RA">
    <property type="protein sequence ID" value="ADIR009257-PA"/>
    <property type="gene ID" value="ADIR009257"/>
</dbReference>
<dbReference type="Pfam" id="PF00089">
    <property type="entry name" value="Trypsin"/>
    <property type="match status" value="1"/>
</dbReference>
<evidence type="ECO:0000256" key="5">
    <source>
        <dbReference type="ARBA" id="ARBA00022723"/>
    </source>
</evidence>
<evidence type="ECO:0000256" key="10">
    <source>
        <dbReference type="ARBA" id="ARBA00022859"/>
    </source>
</evidence>
<dbReference type="AlphaFoldDB" id="A0A182NNM2"/>
<dbReference type="GO" id="GO:0051604">
    <property type="term" value="P:protein maturation"/>
    <property type="evidence" value="ECO:0007669"/>
    <property type="project" value="UniProtKB-ARBA"/>
</dbReference>
<evidence type="ECO:0000256" key="14">
    <source>
        <dbReference type="ARBA" id="ARBA00024195"/>
    </source>
</evidence>
<dbReference type="GO" id="GO:0004252">
    <property type="term" value="F:serine-type endopeptidase activity"/>
    <property type="evidence" value="ECO:0007669"/>
    <property type="project" value="UniProtKB-UniRule"/>
</dbReference>
<dbReference type="Pfam" id="PF12032">
    <property type="entry name" value="CLIP"/>
    <property type="match status" value="1"/>
</dbReference>
<evidence type="ECO:0000256" key="9">
    <source>
        <dbReference type="ARBA" id="ARBA00022837"/>
    </source>
</evidence>
<dbReference type="InterPro" id="IPR043504">
    <property type="entry name" value="Peptidase_S1_PA_chymotrypsin"/>
</dbReference>
<dbReference type="FunFam" id="2.40.10.10:FF:000078">
    <property type="entry name" value="Serine protease H137"/>
    <property type="match status" value="1"/>
</dbReference>
<feature type="domain" description="Peptidase S1" evidence="16">
    <location>
        <begin position="118"/>
        <end position="374"/>
    </location>
</feature>
<dbReference type="PROSITE" id="PS50240">
    <property type="entry name" value="TRYPSIN_DOM"/>
    <property type="match status" value="1"/>
</dbReference>
<dbReference type="PROSITE" id="PS00134">
    <property type="entry name" value="TRYPSIN_HIS"/>
    <property type="match status" value="1"/>
</dbReference>
<keyword evidence="12" id="KW-1015">Disulfide bond</keyword>
<dbReference type="PRINTS" id="PR00722">
    <property type="entry name" value="CHYMOTRYPSIN"/>
</dbReference>
<evidence type="ECO:0000313" key="18">
    <source>
        <dbReference type="EnsemblMetazoa" id="ADIR009257-PA"/>
    </source>
</evidence>